<accession>A0A0H3PA33</accession>
<dbReference type="RefSeq" id="WP_002854826.1">
    <property type="nucleotide sequence ID" value="NC_008787.1"/>
</dbReference>
<dbReference type="KEGG" id="cjj:CJJ81176_0730"/>
<evidence type="ECO:0000256" key="6">
    <source>
        <dbReference type="ARBA" id="ARBA00049183"/>
    </source>
</evidence>
<evidence type="ECO:0000259" key="10">
    <source>
        <dbReference type="Pfam" id="PF04413"/>
    </source>
</evidence>
<evidence type="ECO:0000256" key="3">
    <source>
        <dbReference type="ARBA" id="ARBA00019077"/>
    </source>
</evidence>
<name>A0A0H3PA33_CAMJJ</name>
<evidence type="ECO:0000256" key="4">
    <source>
        <dbReference type="ARBA" id="ARBA00022679"/>
    </source>
</evidence>
<feature type="site" description="Transition state stabilizer" evidence="8">
    <location>
        <position position="116"/>
    </location>
</feature>
<protein>
    <recommendedName>
        <fullName evidence="3 9">3-deoxy-D-manno-octulosonic acid transferase</fullName>
        <shortName evidence="9">Kdo transferase</shortName>
        <ecNumber evidence="2 9">2.4.99.12</ecNumber>
    </recommendedName>
    <alternativeName>
        <fullName evidence="5 9">Lipid IV(A) 3-deoxy-D-manno-octulosonic acid transferase</fullName>
    </alternativeName>
</protein>
<proteinExistence type="inferred from homology"/>
<dbReference type="Gene3D" id="3.40.50.11720">
    <property type="entry name" value="3-Deoxy-D-manno-octulosonic-acid transferase, N-terminal domain"/>
    <property type="match status" value="1"/>
</dbReference>
<organism evidence="11 12">
    <name type="scientific">Campylobacter jejuni subsp. jejuni serotype O:23/36 (strain 81-176)</name>
    <dbReference type="NCBI Taxonomy" id="354242"/>
    <lineage>
        <taxon>Bacteria</taxon>
        <taxon>Pseudomonadati</taxon>
        <taxon>Campylobacterota</taxon>
        <taxon>Epsilonproteobacteria</taxon>
        <taxon>Campylobacterales</taxon>
        <taxon>Campylobacteraceae</taxon>
        <taxon>Campylobacter</taxon>
    </lineage>
</organism>
<feature type="active site" description="Proton acceptor" evidence="7">
    <location>
        <position position="60"/>
    </location>
</feature>
<feature type="transmembrane region" description="Helical" evidence="9">
    <location>
        <begin position="111"/>
        <end position="130"/>
    </location>
</feature>
<dbReference type="Gene3D" id="3.40.50.2000">
    <property type="entry name" value="Glycogen Phosphorylase B"/>
    <property type="match status" value="1"/>
</dbReference>
<dbReference type="GO" id="GO:0009245">
    <property type="term" value="P:lipid A biosynthetic process"/>
    <property type="evidence" value="ECO:0007669"/>
    <property type="project" value="TreeGrafter"/>
</dbReference>
<dbReference type="PANTHER" id="PTHR42755">
    <property type="entry name" value="3-DEOXY-MANNO-OCTULOSONATE CYTIDYLYLTRANSFERASE"/>
    <property type="match status" value="1"/>
</dbReference>
<evidence type="ECO:0000256" key="5">
    <source>
        <dbReference type="ARBA" id="ARBA00031445"/>
    </source>
</evidence>
<dbReference type="GO" id="GO:0009244">
    <property type="term" value="P:lipopolysaccharide core region biosynthetic process"/>
    <property type="evidence" value="ECO:0007669"/>
    <property type="project" value="UniProtKB-UniRule"/>
</dbReference>
<dbReference type="HOGENOM" id="CLU_036146_2_0_7"/>
<dbReference type="InterPro" id="IPR038107">
    <property type="entry name" value="Glycos_transf_N_sf"/>
</dbReference>
<sequence>MIFFYYFLTWAAFLFCAVFILLLSFLKSKYKTSLKSRFFLYKNLHQEKADVHFHACSYGEVRSIKTLVLKFDSRITTITQTGFEYAKEFCKKVNYLAFENFLPFWFKPCKVLVIFEAEYWLMLVFMAHIYKTKIILLNARISDKSYHSYQRFSFFYKKIFSYIDEVFAQSELDKVRLESLGAKNVKIFKNIKANLEIKNNKIYTKPKEKLIIFASTHKDEEELLLDHFKLEENEKLIIAPRHPERFKEVENLLLNKGLEFEKFSSLKDENKKFAKKILLLDALGELVNFYAISDVVVLGGSFIEGIGGHNPIEVAYFDNVLISGKFIHNQKALFEEVENVYFCENLKDLNDKIHYLNLKVKISKKENLDLIIQTIQKGIDARKSL</sequence>
<dbReference type="GO" id="GO:0043842">
    <property type="term" value="F:Kdo transferase activity"/>
    <property type="evidence" value="ECO:0007669"/>
    <property type="project" value="UniProtKB-EC"/>
</dbReference>
<keyword evidence="9" id="KW-1003">Cell membrane</keyword>
<evidence type="ECO:0000313" key="12">
    <source>
        <dbReference type="Proteomes" id="UP000000646"/>
    </source>
</evidence>
<comment type="subcellular location">
    <subcellularLocation>
        <location evidence="9">Cell membrane</location>
    </subcellularLocation>
</comment>
<dbReference type="AlphaFoldDB" id="A0A0H3PA33"/>
<comment type="function">
    <text evidence="9">Involved in lipopolysaccharide (LPS) biosynthesis. Catalyzes the transfer of 3-deoxy-D-manno-octulosonate (Kdo) residue(s) from CMP-Kdo to lipid IV(A), the tetraacyldisaccharide-1,4'-bisphosphate precursor of lipid A.</text>
</comment>
<dbReference type="UniPathway" id="UPA00958"/>
<keyword evidence="9" id="KW-1133">Transmembrane helix</keyword>
<keyword evidence="9" id="KW-0812">Transmembrane</keyword>
<comment type="catalytic activity">
    <reaction evidence="6 9">
        <text>lipid IVA (E. coli) + CMP-3-deoxy-beta-D-manno-octulosonate = alpha-Kdo-(2-&gt;6)-lipid IVA (E. coli) + CMP + H(+)</text>
        <dbReference type="Rhea" id="RHEA:28066"/>
        <dbReference type="ChEBI" id="CHEBI:15378"/>
        <dbReference type="ChEBI" id="CHEBI:58603"/>
        <dbReference type="ChEBI" id="CHEBI:60364"/>
        <dbReference type="ChEBI" id="CHEBI:60377"/>
        <dbReference type="ChEBI" id="CHEBI:85987"/>
        <dbReference type="EC" id="2.4.99.12"/>
    </reaction>
</comment>
<evidence type="ECO:0000256" key="1">
    <source>
        <dbReference type="ARBA" id="ARBA00004713"/>
    </source>
</evidence>
<feature type="site" description="Transition state stabilizer" evidence="8">
    <location>
        <position position="192"/>
    </location>
</feature>
<dbReference type="EC" id="2.4.99.12" evidence="2 9"/>
<evidence type="ECO:0000256" key="9">
    <source>
        <dbReference type="RuleBase" id="RU365103"/>
    </source>
</evidence>
<dbReference type="PANTHER" id="PTHR42755:SF1">
    <property type="entry name" value="3-DEOXY-D-MANNO-OCTULOSONIC ACID TRANSFERASE, MITOCHONDRIAL-RELATED"/>
    <property type="match status" value="1"/>
</dbReference>
<dbReference type="InterPro" id="IPR007507">
    <property type="entry name" value="Glycos_transf_N"/>
</dbReference>
<dbReference type="Proteomes" id="UP000000646">
    <property type="component" value="Chromosome"/>
</dbReference>
<comment type="similarity">
    <text evidence="9">Belongs to the glycosyltransferase group 1 family.</text>
</comment>
<comment type="pathway">
    <text evidence="1 9">Bacterial outer membrane biogenesis; LPS core biosynthesis.</text>
</comment>
<dbReference type="EMBL" id="CP000538">
    <property type="protein sequence ID" value="EAQ72384.1"/>
    <property type="molecule type" value="Genomic_DNA"/>
</dbReference>
<keyword evidence="9" id="KW-0448">Lipopolysaccharide biosynthesis</keyword>
<evidence type="ECO:0000256" key="8">
    <source>
        <dbReference type="PIRSR" id="PIRSR639901-2"/>
    </source>
</evidence>
<dbReference type="eggNOG" id="COG1519">
    <property type="taxonomic scope" value="Bacteria"/>
</dbReference>
<evidence type="ECO:0000256" key="2">
    <source>
        <dbReference type="ARBA" id="ARBA00012621"/>
    </source>
</evidence>
<keyword evidence="4 9" id="KW-0808">Transferase</keyword>
<keyword evidence="9" id="KW-0472">Membrane</keyword>
<feature type="transmembrane region" description="Helical" evidence="9">
    <location>
        <begin position="6"/>
        <end position="26"/>
    </location>
</feature>
<dbReference type="Pfam" id="PF04413">
    <property type="entry name" value="Glycos_transf_N"/>
    <property type="match status" value="1"/>
</dbReference>
<comment type="caution">
    <text evidence="9">Lacks conserved residue(s) required for the propagation of feature annotation.</text>
</comment>
<gene>
    <name evidence="11" type="primary">waaA</name>
    <name evidence="11" type="ordered locus">CJJ81176_0730</name>
</gene>
<evidence type="ECO:0000256" key="7">
    <source>
        <dbReference type="PIRSR" id="PIRSR639901-1"/>
    </source>
</evidence>
<dbReference type="InterPro" id="IPR039901">
    <property type="entry name" value="Kdotransferase"/>
</dbReference>
<reference evidence="12" key="1">
    <citation type="submission" date="2006-12" db="EMBL/GenBank/DDBJ databases">
        <authorList>
            <person name="Fouts D.E."/>
            <person name="Nelson K.E."/>
            <person name="Sebastian Y."/>
        </authorList>
    </citation>
    <scope>NUCLEOTIDE SEQUENCE [LARGE SCALE GENOMIC DNA]</scope>
    <source>
        <strain evidence="12">81-176</strain>
    </source>
</reference>
<dbReference type="NCBIfam" id="NF004389">
    <property type="entry name" value="PRK05749.1-5"/>
    <property type="match status" value="1"/>
</dbReference>
<feature type="domain" description="3-deoxy-D-manno-octulosonic-acid transferase N-terminal" evidence="10">
    <location>
        <begin position="33"/>
        <end position="193"/>
    </location>
</feature>
<evidence type="ECO:0000313" key="11">
    <source>
        <dbReference type="EMBL" id="EAQ72384.1"/>
    </source>
</evidence>
<dbReference type="GO" id="GO:0005886">
    <property type="term" value="C:plasma membrane"/>
    <property type="evidence" value="ECO:0007669"/>
    <property type="project" value="UniProtKB-SubCell"/>
</dbReference>